<organism evidence="1">
    <name type="scientific">marine metagenome</name>
    <dbReference type="NCBI Taxonomy" id="408172"/>
    <lineage>
        <taxon>unclassified sequences</taxon>
        <taxon>metagenomes</taxon>
        <taxon>ecological metagenomes</taxon>
    </lineage>
</organism>
<proteinExistence type="predicted"/>
<protein>
    <submittedName>
        <fullName evidence="1">Uncharacterized protein</fullName>
    </submittedName>
</protein>
<dbReference type="AlphaFoldDB" id="A0A381WSG7"/>
<name>A0A381WSG7_9ZZZZ</name>
<gene>
    <name evidence="1" type="ORF">METZ01_LOCUS108300</name>
</gene>
<sequence length="286" mass="31488">MLTIVLLAKGEGALLTLQIRNLEEGSYEKFVNVLIAVLLITACGGTAAAPSAHKVVATRTTDLNQISQAAPAQPLGQESRPEDKYACVINPDGYCIFLGMPHGAGLKPNTEHIVDGDEVFLFSMNEAVAVNSAGEILQARGTPAFDGDELARHLEDGMTDDEKAFHRVMAIMFPIRNALMYHIGEVSQAEWDELVSELEIRGIKDRTFTDGATPKDNYYGRKDIFEVAKNPKGKDIHHDVMKFLEEAGLYFLCHVTSDNFGQMLQDTHPEGHDPCEDAKITEKIPF</sequence>
<evidence type="ECO:0000313" key="1">
    <source>
        <dbReference type="EMBL" id="SVA55446.1"/>
    </source>
</evidence>
<dbReference type="EMBL" id="UINC01012737">
    <property type="protein sequence ID" value="SVA55446.1"/>
    <property type="molecule type" value="Genomic_DNA"/>
</dbReference>
<reference evidence="1" key="1">
    <citation type="submission" date="2018-05" db="EMBL/GenBank/DDBJ databases">
        <authorList>
            <person name="Lanie J.A."/>
            <person name="Ng W.-L."/>
            <person name="Kazmierczak K.M."/>
            <person name="Andrzejewski T.M."/>
            <person name="Davidsen T.M."/>
            <person name="Wayne K.J."/>
            <person name="Tettelin H."/>
            <person name="Glass J.I."/>
            <person name="Rusch D."/>
            <person name="Podicherti R."/>
            <person name="Tsui H.-C.T."/>
            <person name="Winkler M.E."/>
        </authorList>
    </citation>
    <scope>NUCLEOTIDE SEQUENCE</scope>
</reference>
<accession>A0A381WSG7</accession>